<feature type="compositionally biased region" description="Basic residues" evidence="5">
    <location>
        <begin position="84"/>
        <end position="93"/>
    </location>
</feature>
<dbReference type="AlphaFoldDB" id="A0AAV5DKU7"/>
<dbReference type="Proteomes" id="UP001054889">
    <property type="component" value="Unassembled WGS sequence"/>
</dbReference>
<keyword evidence="3" id="KW-0963">Cytoplasm</keyword>
<dbReference type="InterPro" id="IPR044692">
    <property type="entry name" value="WPP1/2/3"/>
</dbReference>
<accession>A0AAV5DKU7</accession>
<organism evidence="7 8">
    <name type="scientific">Eleusine coracana subsp. coracana</name>
    <dbReference type="NCBI Taxonomy" id="191504"/>
    <lineage>
        <taxon>Eukaryota</taxon>
        <taxon>Viridiplantae</taxon>
        <taxon>Streptophyta</taxon>
        <taxon>Embryophyta</taxon>
        <taxon>Tracheophyta</taxon>
        <taxon>Spermatophyta</taxon>
        <taxon>Magnoliopsida</taxon>
        <taxon>Liliopsida</taxon>
        <taxon>Poales</taxon>
        <taxon>Poaceae</taxon>
        <taxon>PACMAD clade</taxon>
        <taxon>Chloridoideae</taxon>
        <taxon>Cynodonteae</taxon>
        <taxon>Eleusininae</taxon>
        <taxon>Eleusine</taxon>
    </lineage>
</organism>
<feature type="domain" description="WPP" evidence="6">
    <location>
        <begin position="97"/>
        <end position="137"/>
    </location>
</feature>
<dbReference type="Pfam" id="PF13943">
    <property type="entry name" value="WPP"/>
    <property type="match status" value="1"/>
</dbReference>
<sequence>MAEDAPIAAAEGTQPAPSRGICRRFPAGCGCEDRGGPASVAQHLAAVAAHARRRRAPPGADAGGSQRTLQALRSCPEPEAERDRRRRGRGLRRRIAESAAAASPASVEEGIEVLQAYSKEVSRRILELAKSRAAPAAAPAEVSVKEEQEDSSATAAPSAESAASEE</sequence>
<feature type="region of interest" description="Disordered" evidence="5">
    <location>
        <begin position="1"/>
        <end position="21"/>
    </location>
</feature>
<evidence type="ECO:0000256" key="2">
    <source>
        <dbReference type="ARBA" id="ARBA00004496"/>
    </source>
</evidence>
<dbReference type="GO" id="GO:0048527">
    <property type="term" value="P:lateral root development"/>
    <property type="evidence" value="ECO:0007669"/>
    <property type="project" value="InterPro"/>
</dbReference>
<gene>
    <name evidence="7" type="primary">ga29320</name>
    <name evidence="7" type="ORF">PR202_ga29320</name>
</gene>
<proteinExistence type="predicted"/>
<evidence type="ECO:0000256" key="5">
    <source>
        <dbReference type="SAM" id="MobiDB-lite"/>
    </source>
</evidence>
<feature type="compositionally biased region" description="Low complexity" evidence="5">
    <location>
        <begin position="97"/>
        <end position="108"/>
    </location>
</feature>
<comment type="subcellular location">
    <subcellularLocation>
        <location evidence="2">Cytoplasm</location>
    </subcellularLocation>
    <subcellularLocation>
        <location evidence="1">Nucleus</location>
    </subcellularLocation>
</comment>
<name>A0AAV5DKU7_ELECO</name>
<protein>
    <recommendedName>
        <fullName evidence="6">WPP domain-containing protein</fullName>
    </recommendedName>
</protein>
<comment type="caution">
    <text evidence="7">The sequence shown here is derived from an EMBL/GenBank/DDBJ whole genome shotgun (WGS) entry which is preliminary data.</text>
</comment>
<dbReference type="PANTHER" id="PTHR34362:SF1">
    <property type="entry name" value="WPP DOMAIN-CONTAINING PROTEIN 1-RELATED"/>
    <property type="match status" value="1"/>
</dbReference>
<keyword evidence="8" id="KW-1185">Reference proteome</keyword>
<dbReference type="Gene3D" id="1.10.246.200">
    <property type="entry name" value="WPP domain"/>
    <property type="match status" value="1"/>
</dbReference>
<feature type="compositionally biased region" description="Low complexity" evidence="5">
    <location>
        <begin position="131"/>
        <end position="142"/>
    </location>
</feature>
<evidence type="ECO:0000256" key="1">
    <source>
        <dbReference type="ARBA" id="ARBA00004123"/>
    </source>
</evidence>
<dbReference type="GO" id="GO:0000278">
    <property type="term" value="P:mitotic cell cycle"/>
    <property type="evidence" value="ECO:0007669"/>
    <property type="project" value="InterPro"/>
</dbReference>
<evidence type="ECO:0000256" key="4">
    <source>
        <dbReference type="ARBA" id="ARBA00023242"/>
    </source>
</evidence>
<evidence type="ECO:0000313" key="8">
    <source>
        <dbReference type="Proteomes" id="UP001054889"/>
    </source>
</evidence>
<keyword evidence="4" id="KW-0539">Nucleus</keyword>
<feature type="region of interest" description="Disordered" evidence="5">
    <location>
        <begin position="49"/>
        <end position="108"/>
    </location>
</feature>
<dbReference type="GO" id="GO:0005737">
    <property type="term" value="C:cytoplasm"/>
    <property type="evidence" value="ECO:0007669"/>
    <property type="project" value="UniProtKB-SubCell"/>
</dbReference>
<dbReference type="GO" id="GO:0005634">
    <property type="term" value="C:nucleus"/>
    <property type="evidence" value="ECO:0007669"/>
    <property type="project" value="UniProtKB-SubCell"/>
</dbReference>
<evidence type="ECO:0000259" key="6">
    <source>
        <dbReference type="Pfam" id="PF13943"/>
    </source>
</evidence>
<feature type="compositionally biased region" description="Low complexity" evidence="5">
    <location>
        <begin position="151"/>
        <end position="166"/>
    </location>
</feature>
<dbReference type="InterPro" id="IPR025265">
    <property type="entry name" value="WPP_dom"/>
</dbReference>
<reference evidence="7" key="2">
    <citation type="submission" date="2021-12" db="EMBL/GenBank/DDBJ databases">
        <title>Resequencing data analysis of finger millet.</title>
        <authorList>
            <person name="Hatakeyama M."/>
            <person name="Aluri S."/>
            <person name="Balachadran M.T."/>
            <person name="Sivarajan S.R."/>
            <person name="Poveda L."/>
            <person name="Shimizu-Inatsugi R."/>
            <person name="Schlapbach R."/>
            <person name="Sreeman S.M."/>
            <person name="Shimizu K.K."/>
        </authorList>
    </citation>
    <scope>NUCLEOTIDE SEQUENCE</scope>
</reference>
<feature type="region of interest" description="Disordered" evidence="5">
    <location>
        <begin position="130"/>
        <end position="166"/>
    </location>
</feature>
<dbReference type="PANTHER" id="PTHR34362">
    <property type="entry name" value="WPP DOMAIN-CONTAINING PROTEIN 1-RELATED"/>
    <property type="match status" value="1"/>
</dbReference>
<evidence type="ECO:0000313" key="7">
    <source>
        <dbReference type="EMBL" id="GJN11148.1"/>
    </source>
</evidence>
<dbReference type="InterPro" id="IPR038214">
    <property type="entry name" value="WPP_sf"/>
</dbReference>
<reference evidence="7" key="1">
    <citation type="journal article" date="2018" name="DNA Res.">
        <title>Multiple hybrid de novo genome assembly of finger millet, an orphan allotetraploid crop.</title>
        <authorList>
            <person name="Hatakeyama M."/>
            <person name="Aluri S."/>
            <person name="Balachadran M.T."/>
            <person name="Sivarajan S.R."/>
            <person name="Patrignani A."/>
            <person name="Gruter S."/>
            <person name="Poveda L."/>
            <person name="Shimizu-Inatsugi R."/>
            <person name="Baeten J."/>
            <person name="Francoijs K.J."/>
            <person name="Nataraja K.N."/>
            <person name="Reddy Y.A.N."/>
            <person name="Phadnis S."/>
            <person name="Ravikumar R.L."/>
            <person name="Schlapbach R."/>
            <person name="Sreeman S.M."/>
            <person name="Shimizu K.K."/>
        </authorList>
    </citation>
    <scope>NUCLEOTIDE SEQUENCE</scope>
</reference>
<dbReference type="EMBL" id="BQKI01000018">
    <property type="protein sequence ID" value="GJN11148.1"/>
    <property type="molecule type" value="Genomic_DNA"/>
</dbReference>
<evidence type="ECO:0000256" key="3">
    <source>
        <dbReference type="ARBA" id="ARBA00022490"/>
    </source>
</evidence>